<dbReference type="Proteomes" id="UP001470230">
    <property type="component" value="Unassembled WGS sequence"/>
</dbReference>
<dbReference type="InterPro" id="IPR000086">
    <property type="entry name" value="NUDIX_hydrolase_dom"/>
</dbReference>
<sequence>MENKNEKWLQWAVELQSIAQAGLHYTKDKFDEERFERIREISAEMISYKTEIPIEKVKDLFCNEKGYQTPKLDSRAAIFKDNKILLVQENNGTWSLPGGWVDVDVSVKENVIKEVKEEAGLDVTADYIIAVQDRDKHNLPIYAYKICKIFIFCTVIGGEFQTNIETIDSKYFGLDELPNLAEEKITKEQISMCFDALNSEHWTTLFD</sequence>
<dbReference type="PANTHER" id="PTHR43736">
    <property type="entry name" value="ADP-RIBOSE PYROPHOSPHATASE"/>
    <property type="match status" value="1"/>
</dbReference>
<dbReference type="CDD" id="cd18889">
    <property type="entry name" value="NUDIX_ADPRase"/>
    <property type="match status" value="1"/>
</dbReference>
<evidence type="ECO:0000259" key="1">
    <source>
        <dbReference type="PROSITE" id="PS51462"/>
    </source>
</evidence>
<protein>
    <recommendedName>
        <fullName evidence="1">Nudix hydrolase domain-containing protein</fullName>
    </recommendedName>
</protein>
<dbReference type="PANTHER" id="PTHR43736:SF1">
    <property type="entry name" value="DIHYDRONEOPTERIN TRIPHOSPHATE DIPHOSPHATASE"/>
    <property type="match status" value="1"/>
</dbReference>
<reference evidence="2 3" key="1">
    <citation type="submission" date="2024-04" db="EMBL/GenBank/DDBJ databases">
        <title>Tritrichomonas musculus Genome.</title>
        <authorList>
            <person name="Alves-Ferreira E."/>
            <person name="Grigg M."/>
            <person name="Lorenzi H."/>
            <person name="Galac M."/>
        </authorList>
    </citation>
    <scope>NUCLEOTIDE SEQUENCE [LARGE SCALE GENOMIC DNA]</scope>
    <source>
        <strain evidence="2 3">EAF2021</strain>
    </source>
</reference>
<feature type="domain" description="Nudix hydrolase" evidence="1">
    <location>
        <begin position="69"/>
        <end position="194"/>
    </location>
</feature>
<dbReference type="InterPro" id="IPR015797">
    <property type="entry name" value="NUDIX_hydrolase-like_dom_sf"/>
</dbReference>
<dbReference type="PROSITE" id="PS51462">
    <property type="entry name" value="NUDIX"/>
    <property type="match status" value="1"/>
</dbReference>
<dbReference type="Gene3D" id="6.10.250.1120">
    <property type="match status" value="1"/>
</dbReference>
<dbReference type="Pfam" id="PF12535">
    <property type="entry name" value="Nudix_N"/>
    <property type="match status" value="1"/>
</dbReference>
<evidence type="ECO:0000313" key="2">
    <source>
        <dbReference type="EMBL" id="KAK8837260.1"/>
    </source>
</evidence>
<gene>
    <name evidence="2" type="ORF">M9Y10_036690</name>
</gene>
<proteinExistence type="predicted"/>
<dbReference type="EMBL" id="JAPFFF010000060">
    <property type="protein sequence ID" value="KAK8837260.1"/>
    <property type="molecule type" value="Genomic_DNA"/>
</dbReference>
<accession>A0ABR2GVK4</accession>
<dbReference type="InterPro" id="IPR059176">
    <property type="entry name" value="UDP-X_N"/>
</dbReference>
<dbReference type="Gene3D" id="3.90.79.10">
    <property type="entry name" value="Nucleoside Triphosphate Pyrophosphohydrolase"/>
    <property type="match status" value="1"/>
</dbReference>
<evidence type="ECO:0000313" key="3">
    <source>
        <dbReference type="Proteomes" id="UP001470230"/>
    </source>
</evidence>
<dbReference type="Pfam" id="PF00293">
    <property type="entry name" value="NUDIX"/>
    <property type="match status" value="1"/>
</dbReference>
<comment type="caution">
    <text evidence="2">The sequence shown here is derived from an EMBL/GenBank/DDBJ whole genome shotgun (WGS) entry which is preliminary data.</text>
</comment>
<organism evidence="2 3">
    <name type="scientific">Tritrichomonas musculus</name>
    <dbReference type="NCBI Taxonomy" id="1915356"/>
    <lineage>
        <taxon>Eukaryota</taxon>
        <taxon>Metamonada</taxon>
        <taxon>Parabasalia</taxon>
        <taxon>Tritrichomonadida</taxon>
        <taxon>Tritrichomonadidae</taxon>
        <taxon>Tritrichomonas</taxon>
    </lineage>
</organism>
<keyword evidence="3" id="KW-1185">Reference proteome</keyword>
<name>A0ABR2GVK4_9EUKA</name>
<dbReference type="SUPFAM" id="SSF55811">
    <property type="entry name" value="Nudix"/>
    <property type="match status" value="1"/>
</dbReference>